<organism evidence="5 6">
    <name type="scientific">Streptomyces monticola</name>
    <dbReference type="NCBI Taxonomy" id="2666263"/>
    <lineage>
        <taxon>Bacteria</taxon>
        <taxon>Bacillati</taxon>
        <taxon>Actinomycetota</taxon>
        <taxon>Actinomycetes</taxon>
        <taxon>Kitasatosporales</taxon>
        <taxon>Streptomycetaceae</taxon>
        <taxon>Streptomyces</taxon>
    </lineage>
</organism>
<evidence type="ECO:0000313" key="6">
    <source>
        <dbReference type="Proteomes" id="UP001596523"/>
    </source>
</evidence>
<dbReference type="RefSeq" id="WP_381827205.1">
    <property type="nucleotide sequence ID" value="NZ_JBHTCF010000002.1"/>
</dbReference>
<sequence>MSGGHPGGAPGSGTGTGPGVGAGDGSSLTLRPARPADVGDIARIWYAGWQDGHLGHVPDVLTEARTEESFTTRAAQGVGDTVVAVVDGAVAGFTMVVGDEVEQLYVDARHRGTNAAAALLTEAERLVRAAGHRRAWLAVVAGNGRARRFYDRQGWLDEGPFEHRAPSATGPINVSAHRYVKDVQDVRDVRDVGDVRGATDVTGGGA</sequence>
<feature type="region of interest" description="Disordered" evidence="3">
    <location>
        <begin position="1"/>
        <end position="32"/>
    </location>
</feature>
<keyword evidence="6" id="KW-1185">Reference proteome</keyword>
<evidence type="ECO:0000256" key="3">
    <source>
        <dbReference type="SAM" id="MobiDB-lite"/>
    </source>
</evidence>
<dbReference type="InterPro" id="IPR050832">
    <property type="entry name" value="Bact_Acetyltransf"/>
</dbReference>
<dbReference type="PANTHER" id="PTHR43877:SF2">
    <property type="entry name" value="AMINOALKYLPHOSPHONATE N-ACETYLTRANSFERASE-RELATED"/>
    <property type="match status" value="1"/>
</dbReference>
<dbReference type="EC" id="2.3.1.-" evidence="5"/>
<dbReference type="Pfam" id="PF00583">
    <property type="entry name" value="Acetyltransf_1"/>
    <property type="match status" value="1"/>
</dbReference>
<feature type="compositionally biased region" description="Gly residues" evidence="3">
    <location>
        <begin position="1"/>
        <end position="24"/>
    </location>
</feature>
<evidence type="ECO:0000256" key="2">
    <source>
        <dbReference type="ARBA" id="ARBA00023315"/>
    </source>
</evidence>
<evidence type="ECO:0000256" key="1">
    <source>
        <dbReference type="ARBA" id="ARBA00022679"/>
    </source>
</evidence>
<evidence type="ECO:0000313" key="5">
    <source>
        <dbReference type="EMBL" id="MFC7303708.1"/>
    </source>
</evidence>
<dbReference type="Proteomes" id="UP001596523">
    <property type="component" value="Unassembled WGS sequence"/>
</dbReference>
<evidence type="ECO:0000259" key="4">
    <source>
        <dbReference type="PROSITE" id="PS51186"/>
    </source>
</evidence>
<dbReference type="InterPro" id="IPR000182">
    <property type="entry name" value="GNAT_dom"/>
</dbReference>
<comment type="caution">
    <text evidence="5">The sequence shown here is derived from an EMBL/GenBank/DDBJ whole genome shotgun (WGS) entry which is preliminary data.</text>
</comment>
<gene>
    <name evidence="5" type="ORF">ACFQVC_05690</name>
</gene>
<name>A0ABW2JDT5_9ACTN</name>
<accession>A0ABW2JDT5</accession>
<dbReference type="PANTHER" id="PTHR43877">
    <property type="entry name" value="AMINOALKYLPHOSPHONATE N-ACETYLTRANSFERASE-RELATED-RELATED"/>
    <property type="match status" value="1"/>
</dbReference>
<feature type="domain" description="N-acetyltransferase" evidence="4">
    <location>
        <begin position="28"/>
        <end position="184"/>
    </location>
</feature>
<dbReference type="PROSITE" id="PS51186">
    <property type="entry name" value="GNAT"/>
    <property type="match status" value="1"/>
</dbReference>
<keyword evidence="1 5" id="KW-0808">Transferase</keyword>
<dbReference type="EMBL" id="JBHTCF010000002">
    <property type="protein sequence ID" value="MFC7303708.1"/>
    <property type="molecule type" value="Genomic_DNA"/>
</dbReference>
<dbReference type="SUPFAM" id="SSF55729">
    <property type="entry name" value="Acyl-CoA N-acyltransferases (Nat)"/>
    <property type="match status" value="1"/>
</dbReference>
<dbReference type="GO" id="GO:0016746">
    <property type="term" value="F:acyltransferase activity"/>
    <property type="evidence" value="ECO:0007669"/>
    <property type="project" value="UniProtKB-KW"/>
</dbReference>
<reference evidence="6" key="1">
    <citation type="journal article" date="2019" name="Int. J. Syst. Evol. Microbiol.">
        <title>The Global Catalogue of Microorganisms (GCM) 10K type strain sequencing project: providing services to taxonomists for standard genome sequencing and annotation.</title>
        <authorList>
            <consortium name="The Broad Institute Genomics Platform"/>
            <consortium name="The Broad Institute Genome Sequencing Center for Infectious Disease"/>
            <person name="Wu L."/>
            <person name="Ma J."/>
        </authorList>
    </citation>
    <scope>NUCLEOTIDE SEQUENCE [LARGE SCALE GENOMIC DNA]</scope>
    <source>
        <strain evidence="6">SYNS20</strain>
    </source>
</reference>
<dbReference type="Gene3D" id="3.40.630.30">
    <property type="match status" value="1"/>
</dbReference>
<keyword evidence="2 5" id="KW-0012">Acyltransferase</keyword>
<proteinExistence type="predicted"/>
<dbReference type="InterPro" id="IPR016181">
    <property type="entry name" value="Acyl_CoA_acyltransferase"/>
</dbReference>
<protein>
    <submittedName>
        <fullName evidence="5">GNAT family N-acetyltransferase</fullName>
        <ecNumber evidence="5">2.3.1.-</ecNumber>
    </submittedName>
</protein>